<name>A0A5A7SP32_CUCMM</name>
<evidence type="ECO:0000259" key="2">
    <source>
        <dbReference type="Pfam" id="PF03732"/>
    </source>
</evidence>
<evidence type="ECO:0000313" key="3">
    <source>
        <dbReference type="EMBL" id="KAA0025971.1"/>
    </source>
</evidence>
<dbReference type="OrthoDB" id="1740536at2759"/>
<dbReference type="AlphaFoldDB" id="A0A5A7SP32"/>
<proteinExistence type="predicted"/>
<evidence type="ECO:0000313" key="4">
    <source>
        <dbReference type="Proteomes" id="UP000321393"/>
    </source>
</evidence>
<feature type="compositionally biased region" description="Basic and acidic residues" evidence="1">
    <location>
        <begin position="369"/>
        <end position="392"/>
    </location>
</feature>
<accession>A0A5A7SP32</accession>
<feature type="compositionally biased region" description="Polar residues" evidence="1">
    <location>
        <begin position="8"/>
        <end position="36"/>
    </location>
</feature>
<dbReference type="InterPro" id="IPR005162">
    <property type="entry name" value="Retrotrans_gag_dom"/>
</dbReference>
<comment type="caution">
    <text evidence="3">The sequence shown here is derived from an EMBL/GenBank/DDBJ whole genome shotgun (WGS) entry which is preliminary data.</text>
</comment>
<feature type="region of interest" description="Disordered" evidence="1">
    <location>
        <begin position="1"/>
        <end position="36"/>
    </location>
</feature>
<dbReference type="Pfam" id="PF03732">
    <property type="entry name" value="Retrotrans_gag"/>
    <property type="match status" value="1"/>
</dbReference>
<organism evidence="3 4">
    <name type="scientific">Cucumis melo var. makuwa</name>
    <name type="common">Oriental melon</name>
    <dbReference type="NCBI Taxonomy" id="1194695"/>
    <lineage>
        <taxon>Eukaryota</taxon>
        <taxon>Viridiplantae</taxon>
        <taxon>Streptophyta</taxon>
        <taxon>Embryophyta</taxon>
        <taxon>Tracheophyta</taxon>
        <taxon>Spermatophyta</taxon>
        <taxon>Magnoliopsida</taxon>
        <taxon>eudicotyledons</taxon>
        <taxon>Gunneridae</taxon>
        <taxon>Pentapetalae</taxon>
        <taxon>rosids</taxon>
        <taxon>fabids</taxon>
        <taxon>Cucurbitales</taxon>
        <taxon>Cucurbitaceae</taxon>
        <taxon>Benincaseae</taxon>
        <taxon>Cucumis</taxon>
    </lineage>
</organism>
<sequence>MASKKTASKSPIASNAYTGSITRSRSKGITQEQDQGSNIAQSILKQLMESPKARIVFKENPLYDNSNSTSSKSKKEAHPYVMFVMMVDIMAEAAMAEMERKVNFLMKENQPQQQLVSVASLSVQQLQDMIANSIRAQYGGPPQTSFMYSKPYTKRIDNLRMPLGYQPPKFQQFDGKGNPKQHIAHFVETCENAGSRGNQLVRQFVRSLKENAFEWYTDLELEVIDSWEQLEIEFFNRFYSTRRVVSMMELTNTKQRKGEPAIDYINRWRALSLDYKDRLIELSAVEMCTQGMHWELLYILQGIKPRTFEELATGAHDMELSIANRGAKDFLVQRTRSDKNGINDTKKIANSVLNESMVVQETPLKSFSKRKETKHERNHDDDEKRRPTLKER</sequence>
<reference evidence="3 4" key="1">
    <citation type="submission" date="2019-08" db="EMBL/GenBank/DDBJ databases">
        <title>Draft genome sequences of two oriental melons (Cucumis melo L. var makuwa).</title>
        <authorList>
            <person name="Kwon S.-Y."/>
        </authorList>
    </citation>
    <scope>NUCLEOTIDE SEQUENCE [LARGE SCALE GENOMIC DNA]</scope>
    <source>
        <strain evidence="4">cv. SW 3</strain>
        <tissue evidence="3">Leaf</tissue>
    </source>
</reference>
<dbReference type="Proteomes" id="UP000321393">
    <property type="component" value="Unassembled WGS sequence"/>
</dbReference>
<dbReference type="PANTHER" id="PTHR33437:SF2">
    <property type="entry name" value="OS06G0361200 PROTEIN"/>
    <property type="match status" value="1"/>
</dbReference>
<feature type="domain" description="Retrotransposon gag" evidence="2">
    <location>
        <begin position="204"/>
        <end position="293"/>
    </location>
</feature>
<protein>
    <submittedName>
        <fullName evidence="3">Ty3-gypsy retrotransposon protein</fullName>
    </submittedName>
</protein>
<dbReference type="PANTHER" id="PTHR33437">
    <property type="entry name" value="OS06G0361200 PROTEIN"/>
    <property type="match status" value="1"/>
</dbReference>
<dbReference type="EMBL" id="SSTE01023063">
    <property type="protein sequence ID" value="KAA0025971.1"/>
    <property type="molecule type" value="Genomic_DNA"/>
</dbReference>
<feature type="region of interest" description="Disordered" evidence="1">
    <location>
        <begin position="359"/>
        <end position="392"/>
    </location>
</feature>
<evidence type="ECO:0000256" key="1">
    <source>
        <dbReference type="SAM" id="MobiDB-lite"/>
    </source>
</evidence>
<gene>
    <name evidence="3" type="ORF">E6C27_scaffold34G002860</name>
</gene>